<evidence type="ECO:0000256" key="1">
    <source>
        <dbReference type="ARBA" id="ARBA00005771"/>
    </source>
</evidence>
<comment type="similarity">
    <text evidence="1 3">Belongs to the sulfotransferase 1 family.</text>
</comment>
<dbReference type="Proteomes" id="UP000694853">
    <property type="component" value="Unplaced"/>
</dbReference>
<gene>
    <name evidence="6" type="primary">LOC113855651</name>
</gene>
<evidence type="ECO:0000256" key="2">
    <source>
        <dbReference type="ARBA" id="ARBA00022679"/>
    </source>
</evidence>
<dbReference type="GO" id="GO:0008146">
    <property type="term" value="F:sulfotransferase activity"/>
    <property type="evidence" value="ECO:0007669"/>
    <property type="project" value="InterPro"/>
</dbReference>
<dbReference type="KEGG" id="aprc:113855651"/>
<dbReference type="RefSeq" id="XP_027343081.1">
    <property type="nucleotide sequence ID" value="XM_027487280.1"/>
</dbReference>
<dbReference type="InterPro" id="IPR000863">
    <property type="entry name" value="Sulfotransferase_dom"/>
</dbReference>
<reference evidence="6" key="2">
    <citation type="submission" date="2025-08" db="UniProtKB">
        <authorList>
            <consortium name="RefSeq"/>
        </authorList>
    </citation>
    <scope>IDENTIFICATION</scope>
    <source>
        <tissue evidence="6">Young leaves</tissue>
    </source>
</reference>
<keyword evidence="2 3" id="KW-0808">Transferase</keyword>
<dbReference type="SUPFAM" id="SSF52540">
    <property type="entry name" value="P-loop containing nucleoside triphosphate hydrolases"/>
    <property type="match status" value="1"/>
</dbReference>
<protein>
    <recommendedName>
        <fullName evidence="3">Sulfotransferase</fullName>
        <ecNumber evidence="3">2.8.2.-</ecNumber>
    </recommendedName>
</protein>
<reference evidence="5" key="1">
    <citation type="journal article" date="2019" name="Toxins">
        <title>Detection of Abrin-Like and Prepropulchellin-Like Toxin Genes and Transcripts Using Whole Genome Sequencing and Full-Length Transcript Sequencing of Abrus precatorius.</title>
        <authorList>
            <person name="Hovde B.T."/>
            <person name="Daligault H.E."/>
            <person name="Hanschen E.R."/>
            <person name="Kunde Y.A."/>
            <person name="Johnson M.B."/>
            <person name="Starkenburg S.R."/>
            <person name="Johnson S.L."/>
        </authorList>
    </citation>
    <scope>NUCLEOTIDE SEQUENCE [LARGE SCALE GENOMIC DNA]</scope>
</reference>
<dbReference type="InterPro" id="IPR027417">
    <property type="entry name" value="P-loop_NTPase"/>
</dbReference>
<dbReference type="Pfam" id="PF00685">
    <property type="entry name" value="Sulfotransfer_1"/>
    <property type="match status" value="1"/>
</dbReference>
<evidence type="ECO:0000313" key="6">
    <source>
        <dbReference type="RefSeq" id="XP_027343081.1"/>
    </source>
</evidence>
<accession>A0A8B8KH37</accession>
<sequence>MAPSKFTLIQSSGGEEVIKEEEKLCQETKELILTLPREKGWRTPYLYLFQGFWCQPTEIEAINTFQKHFQAKESDVLVATVPKSGTTWLKALIFATLNRQHFSSFNKNHPLLSSNPHDLVPFFEYTLYAKHDKVPNLSNMSEPRLFGTHIPFASLPNSIKECNCKIVYICRNPFDTFVSSWFFVNKIKPDSSPILTLEEAFEMYCEGIVGFGPFWTHMLGYWKESIERPSKVLFLKYEKLKENVSFQLKGVAEFLGYPFTSEEESGGVIENIIKLCSFEKMKDLEINKSGTFGRNFENRFLFRKGEIGDWVNHLSPSMVEKLSQVIEDKLGGSGLSFRVNS</sequence>
<evidence type="ECO:0000256" key="3">
    <source>
        <dbReference type="RuleBase" id="RU361155"/>
    </source>
</evidence>
<dbReference type="GeneID" id="113855651"/>
<name>A0A8B8KH37_ABRPR</name>
<dbReference type="OrthoDB" id="205623at2759"/>
<keyword evidence="5" id="KW-1185">Reference proteome</keyword>
<evidence type="ECO:0000259" key="4">
    <source>
        <dbReference type="Pfam" id="PF00685"/>
    </source>
</evidence>
<dbReference type="PANTHER" id="PTHR11783">
    <property type="entry name" value="SULFOTRANSFERASE SULT"/>
    <property type="match status" value="1"/>
</dbReference>
<organism evidence="5 6">
    <name type="scientific">Abrus precatorius</name>
    <name type="common">Indian licorice</name>
    <name type="synonym">Glycine abrus</name>
    <dbReference type="NCBI Taxonomy" id="3816"/>
    <lineage>
        <taxon>Eukaryota</taxon>
        <taxon>Viridiplantae</taxon>
        <taxon>Streptophyta</taxon>
        <taxon>Embryophyta</taxon>
        <taxon>Tracheophyta</taxon>
        <taxon>Spermatophyta</taxon>
        <taxon>Magnoliopsida</taxon>
        <taxon>eudicotyledons</taxon>
        <taxon>Gunneridae</taxon>
        <taxon>Pentapetalae</taxon>
        <taxon>rosids</taxon>
        <taxon>fabids</taxon>
        <taxon>Fabales</taxon>
        <taxon>Fabaceae</taxon>
        <taxon>Papilionoideae</taxon>
        <taxon>50 kb inversion clade</taxon>
        <taxon>NPAAA clade</taxon>
        <taxon>indigoferoid/millettioid clade</taxon>
        <taxon>Abreae</taxon>
        <taxon>Abrus</taxon>
    </lineage>
</organism>
<dbReference type="AlphaFoldDB" id="A0A8B8KH37"/>
<dbReference type="EC" id="2.8.2.-" evidence="3"/>
<proteinExistence type="inferred from homology"/>
<dbReference type="Gene3D" id="3.40.50.300">
    <property type="entry name" value="P-loop containing nucleotide triphosphate hydrolases"/>
    <property type="match status" value="1"/>
</dbReference>
<evidence type="ECO:0000313" key="5">
    <source>
        <dbReference type="Proteomes" id="UP000694853"/>
    </source>
</evidence>
<feature type="domain" description="Sulfotransferase" evidence="4">
    <location>
        <begin position="74"/>
        <end position="334"/>
    </location>
</feature>